<dbReference type="EMBL" id="METE01000001">
    <property type="protein sequence ID" value="OGB85687.1"/>
    <property type="molecule type" value="Genomic_DNA"/>
</dbReference>
<gene>
    <name evidence="2" type="ORF">A2994_02950</name>
</gene>
<dbReference type="Proteomes" id="UP000179010">
    <property type="component" value="Unassembled WGS sequence"/>
</dbReference>
<dbReference type="InterPro" id="IPR002575">
    <property type="entry name" value="Aminoglycoside_PTrfase"/>
</dbReference>
<evidence type="ECO:0000313" key="3">
    <source>
        <dbReference type="Proteomes" id="UP000179010"/>
    </source>
</evidence>
<dbReference type="STRING" id="1798539.A2994_02950"/>
<accession>A0A1F4PPS7</accession>
<sequence length="366" mass="42140">MEDVDLGTISALISQKLSRAVEIIQIDKIGSGYHSDGFKLTAKDGGCFFLKRVKSHDLGFEFPERQITSLLVSTGMGRRSNQGPRPIGVILNNSGEAVMLPEINEGTAIYQIQEFQPNGVSYRSLLQGKRQKVKVDETDVAELAQIVDYIIKIHQIPYPSADIERRRYVYNDSLRSILTHPELIVTLLHDFTDDHPLLPANEHGQYIDLMLSLIRKWRDRQDRLVALHGDFWGANLFFRRDNSIWVIDYSRIPWGDRGIDVGVWLAQYLWLYHETGNPYFQELGERFLDMYIAKSGDQEIRQAVSLALGLMGVIRISPRFYPDLDMKIGKRFLDNILEILRNNQFIWTGQHKNYYPQTRVLISGGR</sequence>
<dbReference type="Pfam" id="PF01636">
    <property type="entry name" value="APH"/>
    <property type="match status" value="1"/>
</dbReference>
<evidence type="ECO:0000259" key="1">
    <source>
        <dbReference type="Pfam" id="PF01636"/>
    </source>
</evidence>
<feature type="domain" description="Aminoglycoside phosphotransferase" evidence="1">
    <location>
        <begin position="28"/>
        <end position="293"/>
    </location>
</feature>
<dbReference type="Gene3D" id="3.90.1200.10">
    <property type="match status" value="1"/>
</dbReference>
<comment type="caution">
    <text evidence="2">The sequence shown here is derived from an EMBL/GenBank/DDBJ whole genome shotgun (WGS) entry which is preliminary data.</text>
</comment>
<proteinExistence type="predicted"/>
<dbReference type="AlphaFoldDB" id="A0A1F4PPS7"/>
<name>A0A1F4PPS7_UNCK3</name>
<dbReference type="SUPFAM" id="SSF56112">
    <property type="entry name" value="Protein kinase-like (PK-like)"/>
    <property type="match status" value="1"/>
</dbReference>
<evidence type="ECO:0000313" key="2">
    <source>
        <dbReference type="EMBL" id="OGB85687.1"/>
    </source>
</evidence>
<dbReference type="InterPro" id="IPR011009">
    <property type="entry name" value="Kinase-like_dom_sf"/>
</dbReference>
<organism evidence="2 3">
    <name type="scientific">candidate division Kazan bacterium RIFCSPLOWO2_01_FULL_48_13</name>
    <dbReference type="NCBI Taxonomy" id="1798539"/>
    <lineage>
        <taxon>Bacteria</taxon>
        <taxon>Bacteria division Kazan-3B-28</taxon>
    </lineage>
</organism>
<reference evidence="2 3" key="1">
    <citation type="journal article" date="2016" name="Nat. Commun.">
        <title>Thousands of microbial genomes shed light on interconnected biogeochemical processes in an aquifer system.</title>
        <authorList>
            <person name="Anantharaman K."/>
            <person name="Brown C.T."/>
            <person name="Hug L.A."/>
            <person name="Sharon I."/>
            <person name="Castelle C.J."/>
            <person name="Probst A.J."/>
            <person name="Thomas B.C."/>
            <person name="Singh A."/>
            <person name="Wilkins M.J."/>
            <person name="Karaoz U."/>
            <person name="Brodie E.L."/>
            <person name="Williams K.H."/>
            <person name="Hubbard S.S."/>
            <person name="Banfield J.F."/>
        </authorList>
    </citation>
    <scope>NUCLEOTIDE SEQUENCE [LARGE SCALE GENOMIC DNA]</scope>
</reference>
<protein>
    <recommendedName>
        <fullName evidence="1">Aminoglycoside phosphotransferase domain-containing protein</fullName>
    </recommendedName>
</protein>